<evidence type="ECO:0000313" key="4">
    <source>
        <dbReference type="Proteomes" id="UP000030104"/>
    </source>
</evidence>
<comment type="caution">
    <text evidence="3">The sequence shown here is derived from an EMBL/GenBank/DDBJ whole genome shotgun (WGS) entry which is preliminary data.</text>
</comment>
<reference evidence="3 4" key="1">
    <citation type="journal article" date="2015" name="Mol. Plant Microbe Interact.">
        <title>Genome, transcriptome, and functional analyses of Penicillium expansum provide new insights into secondary metabolism and pathogenicity.</title>
        <authorList>
            <person name="Ballester A.R."/>
            <person name="Marcet-Houben M."/>
            <person name="Levin E."/>
            <person name="Sela N."/>
            <person name="Selma-Lazaro C."/>
            <person name="Carmona L."/>
            <person name="Wisniewski M."/>
            <person name="Droby S."/>
            <person name="Gonzalez-Candelas L."/>
            <person name="Gabaldon T."/>
        </authorList>
    </citation>
    <scope>NUCLEOTIDE SEQUENCE [LARGE SCALE GENOMIC DNA]</scope>
    <source>
        <strain evidence="3 4">PHI-1</strain>
    </source>
</reference>
<accession>A0A0A2L9C0</accession>
<evidence type="ECO:0000313" key="3">
    <source>
        <dbReference type="EMBL" id="KGO73200.1"/>
    </source>
</evidence>
<feature type="region of interest" description="Disordered" evidence="1">
    <location>
        <begin position="172"/>
        <end position="193"/>
    </location>
</feature>
<keyword evidence="2" id="KW-0812">Transmembrane</keyword>
<keyword evidence="2" id="KW-1133">Transmembrane helix</keyword>
<dbReference type="AlphaFoldDB" id="A0A0A2L9C0"/>
<feature type="compositionally biased region" description="Low complexity" evidence="1">
    <location>
        <begin position="172"/>
        <end position="192"/>
    </location>
</feature>
<gene>
    <name evidence="3" type="ORF">PITC_002880</name>
</gene>
<organism evidence="3 4">
    <name type="scientific">Penicillium italicum</name>
    <name type="common">Blue mold</name>
    <dbReference type="NCBI Taxonomy" id="40296"/>
    <lineage>
        <taxon>Eukaryota</taxon>
        <taxon>Fungi</taxon>
        <taxon>Dikarya</taxon>
        <taxon>Ascomycota</taxon>
        <taxon>Pezizomycotina</taxon>
        <taxon>Eurotiomycetes</taxon>
        <taxon>Eurotiomycetidae</taxon>
        <taxon>Eurotiales</taxon>
        <taxon>Aspergillaceae</taxon>
        <taxon>Penicillium</taxon>
    </lineage>
</organism>
<keyword evidence="2" id="KW-0472">Membrane</keyword>
<evidence type="ECO:0000256" key="1">
    <source>
        <dbReference type="SAM" id="MobiDB-lite"/>
    </source>
</evidence>
<name>A0A0A2L9C0_PENIT</name>
<sequence>MTECLNNRTNVGQMTDTDEMIENEQACLYCAYSAVISTYNSIPDLEAVPFHSAVAYDVIQYLGYMSCDTKPSLLAADEWFDGLLTPGHWADCRPYPERYDCAGDLGYGRADANRISKFYHLSSRPNNGTKTMPNVGGLISTPVTGNTFTWKFGLTVLLAVTVSSADATATAGTKATSGSDVTATSSATGTAESDVKPGMGSFLIVPSWSIAGSVGFLILLAL</sequence>
<dbReference type="Proteomes" id="UP000030104">
    <property type="component" value="Unassembled WGS sequence"/>
</dbReference>
<keyword evidence="4" id="KW-1185">Reference proteome</keyword>
<feature type="transmembrane region" description="Helical" evidence="2">
    <location>
        <begin position="199"/>
        <end position="221"/>
    </location>
</feature>
<dbReference type="PhylomeDB" id="A0A0A2L9C0"/>
<dbReference type="HOGENOM" id="CLU_1245753_0_0_1"/>
<protein>
    <submittedName>
        <fullName evidence="3">Uncharacterized protein</fullName>
    </submittedName>
</protein>
<evidence type="ECO:0000256" key="2">
    <source>
        <dbReference type="SAM" id="Phobius"/>
    </source>
</evidence>
<dbReference type="EMBL" id="JQGA01000834">
    <property type="protein sequence ID" value="KGO73200.1"/>
    <property type="molecule type" value="Genomic_DNA"/>
</dbReference>
<proteinExistence type="predicted"/>
<dbReference type="OrthoDB" id="3538998at2759"/>